<feature type="domain" description="Amidohydrolase-related" evidence="9">
    <location>
        <begin position="9"/>
        <end position="339"/>
    </location>
</feature>
<keyword evidence="5 8" id="KW-0456">Lyase</keyword>
<dbReference type="GO" id="GO:0019748">
    <property type="term" value="P:secondary metabolic process"/>
    <property type="evidence" value="ECO:0007669"/>
    <property type="project" value="TreeGrafter"/>
</dbReference>
<evidence type="ECO:0000256" key="7">
    <source>
        <dbReference type="ARBA" id="ARBA00038889"/>
    </source>
</evidence>
<dbReference type="GO" id="GO:0046872">
    <property type="term" value="F:metal ion binding"/>
    <property type="evidence" value="ECO:0007669"/>
    <property type="project" value="UniProtKB-KW"/>
</dbReference>
<dbReference type="InterPro" id="IPR006680">
    <property type="entry name" value="Amidohydro-rel"/>
</dbReference>
<keyword evidence="11" id="KW-1185">Reference proteome</keyword>
<dbReference type="Gene3D" id="3.20.20.140">
    <property type="entry name" value="Metal-dependent hydrolases"/>
    <property type="match status" value="1"/>
</dbReference>
<dbReference type="GO" id="GO:0016787">
    <property type="term" value="F:hydrolase activity"/>
    <property type="evidence" value="ECO:0007669"/>
    <property type="project" value="InterPro"/>
</dbReference>
<evidence type="ECO:0000256" key="1">
    <source>
        <dbReference type="ARBA" id="ARBA00005871"/>
    </source>
</evidence>
<dbReference type="GO" id="GO:0005829">
    <property type="term" value="C:cytosol"/>
    <property type="evidence" value="ECO:0007669"/>
    <property type="project" value="TreeGrafter"/>
</dbReference>
<keyword evidence="2" id="KW-0479">Metal-binding</keyword>
<protein>
    <recommendedName>
        <fullName evidence="7">6-methylsalicylate decarboxylase</fullName>
        <ecNumber evidence="7">4.1.1.52</ecNumber>
    </recommendedName>
</protein>
<evidence type="ECO:0000313" key="10">
    <source>
        <dbReference type="EMBL" id="CAK4032005.1"/>
    </source>
</evidence>
<dbReference type="EC" id="4.1.1.52" evidence="7"/>
<evidence type="ECO:0000256" key="3">
    <source>
        <dbReference type="ARBA" id="ARBA00022793"/>
    </source>
</evidence>
<organism evidence="10 11">
    <name type="scientific">Lecanosticta acicola</name>
    <dbReference type="NCBI Taxonomy" id="111012"/>
    <lineage>
        <taxon>Eukaryota</taxon>
        <taxon>Fungi</taxon>
        <taxon>Dikarya</taxon>
        <taxon>Ascomycota</taxon>
        <taxon>Pezizomycotina</taxon>
        <taxon>Dothideomycetes</taxon>
        <taxon>Dothideomycetidae</taxon>
        <taxon>Mycosphaerellales</taxon>
        <taxon>Mycosphaerellaceae</taxon>
        <taxon>Lecanosticta</taxon>
    </lineage>
</organism>
<accession>A0AAI9EDF2</accession>
<evidence type="ECO:0000256" key="5">
    <source>
        <dbReference type="ARBA" id="ARBA00023239"/>
    </source>
</evidence>
<dbReference type="InterPro" id="IPR032466">
    <property type="entry name" value="Metal_Hydrolase"/>
</dbReference>
<dbReference type="GO" id="GO:0047596">
    <property type="term" value="F:6-methylsalicylate decarboxylase activity"/>
    <property type="evidence" value="ECO:0007669"/>
    <property type="project" value="UniProtKB-EC"/>
</dbReference>
<reference evidence="10" key="1">
    <citation type="submission" date="2023-11" db="EMBL/GenBank/DDBJ databases">
        <authorList>
            <person name="Alioto T."/>
            <person name="Alioto T."/>
            <person name="Gomez Garrido J."/>
        </authorList>
    </citation>
    <scope>NUCLEOTIDE SEQUENCE</scope>
</reference>
<gene>
    <name evidence="10" type="ORF">LECACI_7A007163</name>
</gene>
<dbReference type="PANTHER" id="PTHR21240:SF29">
    <property type="entry name" value="AMIDOHYDROLASE-RELATED DOMAIN-CONTAINING PROTEIN"/>
    <property type="match status" value="1"/>
</dbReference>
<dbReference type="PANTHER" id="PTHR21240">
    <property type="entry name" value="2-AMINO-3-CARBOXYLMUCONATE-6-SEMIALDEHYDE DECARBOXYLASE"/>
    <property type="match status" value="1"/>
</dbReference>
<name>A0AAI9EDF2_9PEZI</name>
<comment type="similarity">
    <text evidence="1">Belongs to the metallo-dependent hydrolases superfamily. ACMSD family.</text>
</comment>
<evidence type="ECO:0000256" key="6">
    <source>
        <dbReference type="ARBA" id="ARBA00036832"/>
    </source>
</evidence>
<dbReference type="Pfam" id="PF04909">
    <property type="entry name" value="Amidohydro_2"/>
    <property type="match status" value="1"/>
</dbReference>
<keyword evidence="3 8" id="KW-0210">Decarboxylase</keyword>
<sequence>MASQMPHKIDVHSHFLPPFYQEACRRSGHANPDGMPYLPDWSPEQHLELMDTLGISKSILSISSPGTHLVPGNDESGRKLARDCNAYAADLKSRTPDRFGYFASLPIPDVQGCLEEMARASAEGCDGFVLETNCHGHYLGDELFDPIFDELNLRRALLFIHPTTPMCPCSAEELAAGRQPTTAAPFHGRLPNPMLEFFFDTARVVSNLFMSGTMRRCPDLKIILPHLGGAFPPLLSRWTGFSALVPGPWQGVPEEEVKKAFERQIWFDMAGFVMPTQIRSLLYGVGVSHSRLMYGSDFPFTRPNGVELLLGQMDSGAKELFDEEQIRDVYHRNAQNLLGME</sequence>
<dbReference type="Proteomes" id="UP001296104">
    <property type="component" value="Unassembled WGS sequence"/>
</dbReference>
<dbReference type="AlphaFoldDB" id="A0AAI9EDF2"/>
<dbReference type="InterPro" id="IPR032465">
    <property type="entry name" value="ACMSD"/>
</dbReference>
<dbReference type="EMBL" id="CAVMBE010000056">
    <property type="protein sequence ID" value="CAK4032005.1"/>
    <property type="molecule type" value="Genomic_DNA"/>
</dbReference>
<evidence type="ECO:0000256" key="4">
    <source>
        <dbReference type="ARBA" id="ARBA00022833"/>
    </source>
</evidence>
<evidence type="ECO:0000313" key="11">
    <source>
        <dbReference type="Proteomes" id="UP001296104"/>
    </source>
</evidence>
<comment type="catalytic activity">
    <reaction evidence="6">
        <text>6-methylsalicylate + H(+) = 3-methylphenol + CO2</text>
        <dbReference type="Rhea" id="RHEA:23112"/>
        <dbReference type="ChEBI" id="CHEBI:15378"/>
        <dbReference type="ChEBI" id="CHEBI:16526"/>
        <dbReference type="ChEBI" id="CHEBI:17231"/>
        <dbReference type="ChEBI" id="CHEBI:36658"/>
        <dbReference type="EC" id="4.1.1.52"/>
    </reaction>
    <physiologicalReaction direction="left-to-right" evidence="6">
        <dbReference type="Rhea" id="RHEA:23113"/>
    </physiologicalReaction>
</comment>
<proteinExistence type="inferred from homology"/>
<evidence type="ECO:0000259" key="9">
    <source>
        <dbReference type="Pfam" id="PF04909"/>
    </source>
</evidence>
<evidence type="ECO:0000256" key="8">
    <source>
        <dbReference type="RuleBase" id="RU366045"/>
    </source>
</evidence>
<evidence type="ECO:0000256" key="2">
    <source>
        <dbReference type="ARBA" id="ARBA00022723"/>
    </source>
</evidence>
<dbReference type="SUPFAM" id="SSF51556">
    <property type="entry name" value="Metallo-dependent hydrolases"/>
    <property type="match status" value="1"/>
</dbReference>
<keyword evidence="4" id="KW-0862">Zinc</keyword>
<comment type="caution">
    <text evidence="10">The sequence shown here is derived from an EMBL/GenBank/DDBJ whole genome shotgun (WGS) entry which is preliminary data.</text>
</comment>